<dbReference type="InterPro" id="IPR001466">
    <property type="entry name" value="Beta-lactam-related"/>
</dbReference>
<dbReference type="PANTHER" id="PTHR46825">
    <property type="entry name" value="D-ALANYL-D-ALANINE-CARBOXYPEPTIDASE/ENDOPEPTIDASE AMPH"/>
    <property type="match status" value="1"/>
</dbReference>
<feature type="domain" description="Beta-lactamase-related" evidence="1">
    <location>
        <begin position="27"/>
        <end position="335"/>
    </location>
</feature>
<dbReference type="InterPro" id="IPR012338">
    <property type="entry name" value="Beta-lactam/transpept-like"/>
</dbReference>
<evidence type="ECO:0000313" key="2">
    <source>
        <dbReference type="EMBL" id="SPZ92287.1"/>
    </source>
</evidence>
<dbReference type="InterPro" id="IPR050491">
    <property type="entry name" value="AmpC-like"/>
</dbReference>
<protein>
    <submittedName>
        <fullName evidence="2">Penicillin-binding protein E</fullName>
    </submittedName>
</protein>
<dbReference type="RefSeq" id="WP_112375811.1">
    <property type="nucleotide sequence ID" value="NZ_CP069793.1"/>
</dbReference>
<dbReference type="EMBL" id="UAUU01000011">
    <property type="protein sequence ID" value="SPZ92287.1"/>
    <property type="molecule type" value="Genomic_DNA"/>
</dbReference>
<dbReference type="Pfam" id="PF00144">
    <property type="entry name" value="Beta-lactamase"/>
    <property type="match status" value="1"/>
</dbReference>
<dbReference type="Gene3D" id="3.40.710.10">
    <property type="entry name" value="DD-peptidase/beta-lactamase superfamily"/>
    <property type="match status" value="1"/>
</dbReference>
<accession>A0A2X2JD31</accession>
<dbReference type="GeneID" id="97179308"/>
<sequence length="374" mass="42074">MINLKLSFILICVTSAVMGQKMDKSKLDSTIAGYYKDPAAPGISCAVSQNGRLIYRYAIGRADLKEKRAITSSSHFRLASVSKQVTAQAIYTLVIQKRLKLDDPLSLFFKDLPVALKGITVAQLLQHTSGIWDYEELIPKERKDQVSDKDVLMYIRQTDRLYFPSGSQFRYSNTGYCLLSLIVEEVAKKSFASFVKSQLFEPIGISKGLVYEPGTTVDERVYGYHPTEGSYLFADQSVTSATQGDGGVYLSADEYHTWANFLVKDRLIQPGLEQLFDQMAYPVKDGIAYHFGWFIQKKAGHKILFHSGESTGFHHIVYIDVQKDLVVSLFSNRDDFMIGEAFDAILKTMDISKPVLNGQHRSTFAWLNGVYANE</sequence>
<dbReference type="AlphaFoldDB" id="A0A2X2JD31"/>
<dbReference type="PANTHER" id="PTHR46825:SF9">
    <property type="entry name" value="BETA-LACTAMASE-RELATED DOMAIN-CONTAINING PROTEIN"/>
    <property type="match status" value="1"/>
</dbReference>
<dbReference type="Proteomes" id="UP000251241">
    <property type="component" value="Unassembled WGS sequence"/>
</dbReference>
<gene>
    <name evidence="2" type="primary">pbpE_3</name>
    <name evidence="2" type="ORF">NCTC11343_04340</name>
</gene>
<name>A0A2X2JD31_SPHMU</name>
<evidence type="ECO:0000259" key="1">
    <source>
        <dbReference type="Pfam" id="PF00144"/>
    </source>
</evidence>
<proteinExistence type="predicted"/>
<evidence type="ECO:0000313" key="3">
    <source>
        <dbReference type="Proteomes" id="UP000251241"/>
    </source>
</evidence>
<dbReference type="SUPFAM" id="SSF56601">
    <property type="entry name" value="beta-lactamase/transpeptidase-like"/>
    <property type="match status" value="1"/>
</dbReference>
<reference evidence="2 3" key="1">
    <citation type="submission" date="2018-06" db="EMBL/GenBank/DDBJ databases">
        <authorList>
            <consortium name="Pathogen Informatics"/>
            <person name="Doyle S."/>
        </authorList>
    </citation>
    <scope>NUCLEOTIDE SEQUENCE [LARGE SCALE GENOMIC DNA]</scope>
    <source>
        <strain evidence="2 3">NCTC11343</strain>
    </source>
</reference>
<organism evidence="2 3">
    <name type="scientific">Sphingobacterium multivorum</name>
    <dbReference type="NCBI Taxonomy" id="28454"/>
    <lineage>
        <taxon>Bacteria</taxon>
        <taxon>Pseudomonadati</taxon>
        <taxon>Bacteroidota</taxon>
        <taxon>Sphingobacteriia</taxon>
        <taxon>Sphingobacteriales</taxon>
        <taxon>Sphingobacteriaceae</taxon>
        <taxon>Sphingobacterium</taxon>
    </lineage>
</organism>